<evidence type="ECO:0000313" key="3">
    <source>
        <dbReference type="Proteomes" id="UP000650424"/>
    </source>
</evidence>
<dbReference type="InterPro" id="IPR023393">
    <property type="entry name" value="START-like_dom_sf"/>
</dbReference>
<dbReference type="PIRSF" id="PIRSF039033">
    <property type="entry name" value="START_dom"/>
    <property type="match status" value="1"/>
</dbReference>
<dbReference type="PANTHER" id="PTHR19308">
    <property type="entry name" value="PHOSPHATIDYLCHOLINE TRANSFER PROTEIN"/>
    <property type="match status" value="1"/>
</dbReference>
<proteinExistence type="predicted"/>
<keyword evidence="3" id="KW-1185">Reference proteome</keyword>
<dbReference type="Pfam" id="PF10604">
    <property type="entry name" value="Polyketide_cyc2"/>
    <property type="match status" value="1"/>
</dbReference>
<dbReference type="InterPro" id="IPR002913">
    <property type="entry name" value="START_lipid-bd_dom"/>
</dbReference>
<dbReference type="InterPro" id="IPR019587">
    <property type="entry name" value="Polyketide_cyclase/dehydratase"/>
</dbReference>
<organism evidence="2 3">
    <name type="scientific">Undibacterium hunanense</name>
    <dbReference type="NCBI Taxonomy" id="2762292"/>
    <lineage>
        <taxon>Bacteria</taxon>
        <taxon>Pseudomonadati</taxon>
        <taxon>Pseudomonadota</taxon>
        <taxon>Betaproteobacteria</taxon>
        <taxon>Burkholderiales</taxon>
        <taxon>Oxalobacteraceae</taxon>
        <taxon>Undibacterium</taxon>
    </lineage>
</organism>
<dbReference type="CDD" id="cd08876">
    <property type="entry name" value="START_1"/>
    <property type="match status" value="1"/>
</dbReference>
<protein>
    <submittedName>
        <fullName evidence="2">START domain-containing protein</fullName>
    </submittedName>
</protein>
<dbReference type="EMBL" id="JACOGF010000002">
    <property type="protein sequence ID" value="MBC3916735.1"/>
    <property type="molecule type" value="Genomic_DNA"/>
</dbReference>
<dbReference type="InterPro" id="IPR028347">
    <property type="entry name" value="START_dom_prot"/>
</dbReference>
<dbReference type="PROSITE" id="PS50848">
    <property type="entry name" value="START"/>
    <property type="match status" value="1"/>
</dbReference>
<comment type="caution">
    <text evidence="2">The sequence shown here is derived from an EMBL/GenBank/DDBJ whole genome shotgun (WGS) entry which is preliminary data.</text>
</comment>
<name>A0ABR6ZLF4_9BURK</name>
<sequence>MLVSFLVCHVSMAAPEWTLAKDAEGIRVYTQAVAGSPLREFRGEVDIAATPEQVVRVLKDANSFRKWMPNVVVSELLKSSETDQHHYLENAVPWPLVNRDGVYHFMYSHSDEGGIAVTTVRVEALPDYLPKKDGKVRIPKSDGYWKIIPVASGVKVIWQIHAYPGGEIPAWLVNSTVIDTPFKTLKGLRNFLQPEAKH</sequence>
<dbReference type="Proteomes" id="UP000650424">
    <property type="component" value="Unassembled WGS sequence"/>
</dbReference>
<evidence type="ECO:0000313" key="2">
    <source>
        <dbReference type="EMBL" id="MBC3916735.1"/>
    </source>
</evidence>
<dbReference type="Gene3D" id="3.30.530.20">
    <property type="match status" value="1"/>
</dbReference>
<dbReference type="SUPFAM" id="SSF55961">
    <property type="entry name" value="Bet v1-like"/>
    <property type="match status" value="1"/>
</dbReference>
<evidence type="ECO:0000259" key="1">
    <source>
        <dbReference type="PROSITE" id="PS50848"/>
    </source>
</evidence>
<gene>
    <name evidence="2" type="ORF">H8L32_04550</name>
</gene>
<dbReference type="PANTHER" id="PTHR19308:SF14">
    <property type="entry name" value="START DOMAIN-CONTAINING PROTEIN"/>
    <property type="match status" value="1"/>
</dbReference>
<accession>A0ABR6ZLF4</accession>
<feature type="domain" description="START" evidence="1">
    <location>
        <begin position="1"/>
        <end position="197"/>
    </location>
</feature>
<dbReference type="InterPro" id="IPR051213">
    <property type="entry name" value="START_lipid_transfer"/>
</dbReference>
<reference evidence="2 3" key="1">
    <citation type="submission" date="2020-08" db="EMBL/GenBank/DDBJ databases">
        <title>Novel species isolated from subtropical streams in China.</title>
        <authorList>
            <person name="Lu H."/>
        </authorList>
    </citation>
    <scope>NUCLEOTIDE SEQUENCE [LARGE SCALE GENOMIC DNA]</scope>
    <source>
        <strain evidence="2 3">CY18W</strain>
    </source>
</reference>